<dbReference type="PANTHER" id="PTHR34584:SF1">
    <property type="entry name" value="NA(+)_H(+) ANTIPORTER SUBUNIT E1"/>
    <property type="match status" value="1"/>
</dbReference>
<gene>
    <name evidence="8" type="ORF">SAMN04487971_12621</name>
</gene>
<evidence type="ECO:0000256" key="5">
    <source>
        <dbReference type="ARBA" id="ARBA00022989"/>
    </source>
</evidence>
<protein>
    <submittedName>
        <fullName evidence="8">Multisubunit potassium/proton antiporter, PhaE subunit (TC 2.A.63.1.1)</fullName>
    </submittedName>
</protein>
<feature type="transmembrane region" description="Helical" evidence="7">
    <location>
        <begin position="15"/>
        <end position="42"/>
    </location>
</feature>
<dbReference type="InterPro" id="IPR002758">
    <property type="entry name" value="Cation_antiport_E"/>
</dbReference>
<evidence type="ECO:0000256" key="2">
    <source>
        <dbReference type="ARBA" id="ARBA00006228"/>
    </source>
</evidence>
<dbReference type="NCBIfam" id="NF006520">
    <property type="entry name" value="PRK08965.1-4"/>
    <property type="match status" value="1"/>
</dbReference>
<dbReference type="PIRSF" id="PIRSF019239">
    <property type="entry name" value="MrpE"/>
    <property type="match status" value="1"/>
</dbReference>
<evidence type="ECO:0000256" key="3">
    <source>
        <dbReference type="ARBA" id="ARBA00022475"/>
    </source>
</evidence>
<evidence type="ECO:0000256" key="4">
    <source>
        <dbReference type="ARBA" id="ARBA00022692"/>
    </source>
</evidence>
<comment type="similarity">
    <text evidence="2">Belongs to the CPA3 antiporters (TC 2.A.63) subunit E family.</text>
</comment>
<dbReference type="PANTHER" id="PTHR34584">
    <property type="entry name" value="NA(+)/H(+) ANTIPORTER SUBUNIT E1"/>
    <property type="match status" value="1"/>
</dbReference>
<evidence type="ECO:0000256" key="6">
    <source>
        <dbReference type="ARBA" id="ARBA00023136"/>
    </source>
</evidence>
<sequence length="161" mass="18038">MTLLPHPIVTVVLTILWMVLTGFTLGQLVLGLLAGILGGFAYRRITPRRIVVKRPGAMARLFVRVAGDIVRSNYDVARLILSEGRHHRRKAGFVRIPLDMTNPSGLAVLAVIVTATPGTAWIEYEPRNGQLLLHVFDLIEGDDWVHTIKSRYESLLMEIFE</sequence>
<dbReference type="EMBL" id="FNGE01000026">
    <property type="protein sequence ID" value="SDL81912.1"/>
    <property type="molecule type" value="Genomic_DNA"/>
</dbReference>
<dbReference type="RefSeq" id="WP_090757339.1">
    <property type="nucleotide sequence ID" value="NZ_FNGE01000026.1"/>
</dbReference>
<dbReference type="GO" id="GO:0008324">
    <property type="term" value="F:monoatomic cation transmembrane transporter activity"/>
    <property type="evidence" value="ECO:0007669"/>
    <property type="project" value="InterPro"/>
</dbReference>
<keyword evidence="3" id="KW-1003">Cell membrane</keyword>
<keyword evidence="9" id="KW-1185">Reference proteome</keyword>
<evidence type="ECO:0000313" key="8">
    <source>
        <dbReference type="EMBL" id="SDL81912.1"/>
    </source>
</evidence>
<keyword evidence="5 7" id="KW-1133">Transmembrane helix</keyword>
<dbReference type="Pfam" id="PF01899">
    <property type="entry name" value="MNHE"/>
    <property type="match status" value="1"/>
</dbReference>
<keyword evidence="4 7" id="KW-0812">Transmembrane</keyword>
<dbReference type="OrthoDB" id="9807187at2"/>
<proteinExistence type="inferred from homology"/>
<accession>A0A1G9N5U9</accession>
<dbReference type="Proteomes" id="UP000199555">
    <property type="component" value="Unassembled WGS sequence"/>
</dbReference>
<organism evidence="8 9">
    <name type="scientific">Paracoccus chinensis</name>
    <dbReference type="NCBI Taxonomy" id="525640"/>
    <lineage>
        <taxon>Bacteria</taxon>
        <taxon>Pseudomonadati</taxon>
        <taxon>Pseudomonadota</taxon>
        <taxon>Alphaproteobacteria</taxon>
        <taxon>Rhodobacterales</taxon>
        <taxon>Paracoccaceae</taxon>
        <taxon>Paracoccus</taxon>
    </lineage>
</organism>
<dbReference type="GO" id="GO:0005886">
    <property type="term" value="C:plasma membrane"/>
    <property type="evidence" value="ECO:0007669"/>
    <property type="project" value="UniProtKB-SubCell"/>
</dbReference>
<dbReference type="AlphaFoldDB" id="A0A1G9N5U9"/>
<dbReference type="STRING" id="525640.SAMN04487971_12621"/>
<evidence type="ECO:0000256" key="1">
    <source>
        <dbReference type="ARBA" id="ARBA00004651"/>
    </source>
</evidence>
<comment type="subcellular location">
    <subcellularLocation>
        <location evidence="1">Cell membrane</location>
        <topology evidence="1">Multi-pass membrane protein</topology>
    </subcellularLocation>
</comment>
<evidence type="ECO:0000256" key="7">
    <source>
        <dbReference type="SAM" id="Phobius"/>
    </source>
</evidence>
<keyword evidence="6 7" id="KW-0472">Membrane</keyword>
<evidence type="ECO:0000313" key="9">
    <source>
        <dbReference type="Proteomes" id="UP000199555"/>
    </source>
</evidence>
<name>A0A1G9N5U9_9RHOB</name>
<reference evidence="9" key="1">
    <citation type="submission" date="2016-10" db="EMBL/GenBank/DDBJ databases">
        <authorList>
            <person name="Varghese N."/>
            <person name="Submissions S."/>
        </authorList>
    </citation>
    <scope>NUCLEOTIDE SEQUENCE [LARGE SCALE GENOMIC DNA]</scope>
    <source>
        <strain evidence="9">CGMCC 1.7655</strain>
    </source>
</reference>